<dbReference type="Pfam" id="PF08241">
    <property type="entry name" value="Methyltransf_11"/>
    <property type="match status" value="1"/>
</dbReference>
<dbReference type="Gene3D" id="3.40.50.150">
    <property type="entry name" value="Vaccinia Virus protein VP39"/>
    <property type="match status" value="1"/>
</dbReference>
<keyword evidence="3" id="KW-1185">Reference proteome</keyword>
<accession>A0AA37WK16</accession>
<feature type="domain" description="Methyltransferase type 11" evidence="1">
    <location>
        <begin position="52"/>
        <end position="148"/>
    </location>
</feature>
<organism evidence="2 3">
    <name type="scientific">Marinibactrum halimedae</name>
    <dbReference type="NCBI Taxonomy" id="1444977"/>
    <lineage>
        <taxon>Bacteria</taxon>
        <taxon>Pseudomonadati</taxon>
        <taxon>Pseudomonadota</taxon>
        <taxon>Gammaproteobacteria</taxon>
        <taxon>Cellvibrionales</taxon>
        <taxon>Cellvibrionaceae</taxon>
        <taxon>Marinibactrum</taxon>
    </lineage>
</organism>
<dbReference type="SUPFAM" id="SSF53335">
    <property type="entry name" value="S-adenosyl-L-methionine-dependent methyltransferases"/>
    <property type="match status" value="1"/>
</dbReference>
<evidence type="ECO:0000313" key="3">
    <source>
        <dbReference type="Proteomes" id="UP001156870"/>
    </source>
</evidence>
<dbReference type="InterPro" id="IPR029063">
    <property type="entry name" value="SAM-dependent_MTases_sf"/>
</dbReference>
<dbReference type="Proteomes" id="UP001156870">
    <property type="component" value="Unassembled WGS sequence"/>
</dbReference>
<name>A0AA37WK16_9GAMM</name>
<protein>
    <recommendedName>
        <fullName evidence="1">Methyltransferase type 11 domain-containing protein</fullName>
    </recommendedName>
</protein>
<dbReference type="EMBL" id="BSPD01000012">
    <property type="protein sequence ID" value="GLS24618.1"/>
    <property type="molecule type" value="Genomic_DNA"/>
</dbReference>
<proteinExistence type="predicted"/>
<evidence type="ECO:0000313" key="2">
    <source>
        <dbReference type="EMBL" id="GLS24618.1"/>
    </source>
</evidence>
<dbReference type="CDD" id="cd02440">
    <property type="entry name" value="AdoMet_MTases"/>
    <property type="match status" value="1"/>
</dbReference>
<dbReference type="InterPro" id="IPR013216">
    <property type="entry name" value="Methyltransf_11"/>
</dbReference>
<dbReference type="AlphaFoldDB" id="A0AA37WK16"/>
<dbReference type="RefSeq" id="WP_232595864.1">
    <property type="nucleotide sequence ID" value="NZ_BSPD01000012.1"/>
</dbReference>
<sequence length="237" mass="26842">MSFKIITKADLFKCLDRKRVHDNNSSLKNIQDGYAIDWLLDHLGTDGGKTVLEMGGGHSRVARRVAGWGHQVINADKFEGIGQGPKNLPQDQPYEIVQTFLGDFSSELQEDSFDIIYSISVVEHVPLSQLKNMMADAARLLKPGGKILHLIDTYIFDTLCEGQRYYSERGEAYLQPFPNLSLEDPEHIDRIDSFSAAFATNSDVEMWRWTKKTEGNSKKWKEVAQSLSIAAVWEKFV</sequence>
<dbReference type="GO" id="GO:0008757">
    <property type="term" value="F:S-adenosylmethionine-dependent methyltransferase activity"/>
    <property type="evidence" value="ECO:0007669"/>
    <property type="project" value="InterPro"/>
</dbReference>
<reference evidence="2 3" key="1">
    <citation type="journal article" date="2014" name="Int. J. Syst. Evol. Microbiol.">
        <title>Complete genome sequence of Corynebacterium casei LMG S-19264T (=DSM 44701T), isolated from a smear-ripened cheese.</title>
        <authorList>
            <consortium name="US DOE Joint Genome Institute (JGI-PGF)"/>
            <person name="Walter F."/>
            <person name="Albersmeier A."/>
            <person name="Kalinowski J."/>
            <person name="Ruckert C."/>
        </authorList>
    </citation>
    <scope>NUCLEOTIDE SEQUENCE [LARGE SCALE GENOMIC DNA]</scope>
    <source>
        <strain evidence="2 3">NBRC 110095</strain>
    </source>
</reference>
<comment type="caution">
    <text evidence="2">The sequence shown here is derived from an EMBL/GenBank/DDBJ whole genome shotgun (WGS) entry which is preliminary data.</text>
</comment>
<gene>
    <name evidence="2" type="ORF">GCM10007877_03320</name>
</gene>
<evidence type="ECO:0000259" key="1">
    <source>
        <dbReference type="Pfam" id="PF08241"/>
    </source>
</evidence>